<dbReference type="OrthoDB" id="226701at2"/>
<dbReference type="Proteomes" id="UP000265768">
    <property type="component" value="Unassembled WGS sequence"/>
</dbReference>
<keyword evidence="3" id="KW-1003">Cell membrane</keyword>
<keyword evidence="5" id="KW-1133">Transmembrane helix</keyword>
<keyword evidence="6" id="KW-0472">Membrane</keyword>
<evidence type="ECO:0000313" key="9">
    <source>
        <dbReference type="Proteomes" id="UP000265768"/>
    </source>
</evidence>
<dbReference type="EMBL" id="QZEY01000026">
    <property type="protein sequence ID" value="RJL21267.1"/>
    <property type="molecule type" value="Genomic_DNA"/>
</dbReference>
<name>A0A3A4A6C5_9ACTN</name>
<feature type="region of interest" description="Disordered" evidence="7">
    <location>
        <begin position="664"/>
        <end position="702"/>
    </location>
</feature>
<accession>A0A3A4A6C5</accession>
<feature type="compositionally biased region" description="Acidic residues" evidence="7">
    <location>
        <begin position="768"/>
        <end position="780"/>
    </location>
</feature>
<keyword evidence="4" id="KW-0812">Transmembrane</keyword>
<evidence type="ECO:0000256" key="2">
    <source>
        <dbReference type="ARBA" id="ARBA00008806"/>
    </source>
</evidence>
<evidence type="ECO:0008006" key="10">
    <source>
        <dbReference type="Google" id="ProtNLM"/>
    </source>
</evidence>
<evidence type="ECO:0000313" key="8">
    <source>
        <dbReference type="EMBL" id="RJL21267.1"/>
    </source>
</evidence>
<dbReference type="PANTHER" id="PTHR37937:SF1">
    <property type="entry name" value="CONJUGATIVE TRANSFER: DNA TRANSPORT"/>
    <property type="match status" value="1"/>
</dbReference>
<dbReference type="GO" id="GO:0005886">
    <property type="term" value="C:plasma membrane"/>
    <property type="evidence" value="ECO:0007669"/>
    <property type="project" value="UniProtKB-SubCell"/>
</dbReference>
<feature type="compositionally biased region" description="Basic and acidic residues" evidence="7">
    <location>
        <begin position="13"/>
        <end position="24"/>
    </location>
</feature>
<keyword evidence="9" id="KW-1185">Reference proteome</keyword>
<evidence type="ECO:0000256" key="7">
    <source>
        <dbReference type="SAM" id="MobiDB-lite"/>
    </source>
</evidence>
<organism evidence="8 9">
    <name type="scientific">Bailinhaonella thermotolerans</name>
    <dbReference type="NCBI Taxonomy" id="1070861"/>
    <lineage>
        <taxon>Bacteria</taxon>
        <taxon>Bacillati</taxon>
        <taxon>Actinomycetota</taxon>
        <taxon>Actinomycetes</taxon>
        <taxon>Streptosporangiales</taxon>
        <taxon>Streptosporangiaceae</taxon>
        <taxon>Bailinhaonella</taxon>
    </lineage>
</organism>
<feature type="compositionally biased region" description="Basic and acidic residues" evidence="7">
    <location>
        <begin position="69"/>
        <end position="80"/>
    </location>
</feature>
<dbReference type="CDD" id="cd01127">
    <property type="entry name" value="TrwB_TraG_TraD_VirD4"/>
    <property type="match status" value="2"/>
</dbReference>
<dbReference type="InterPro" id="IPR027417">
    <property type="entry name" value="P-loop_NTPase"/>
</dbReference>
<dbReference type="Gene3D" id="3.40.50.300">
    <property type="entry name" value="P-loop containing nucleotide triphosphate hydrolases"/>
    <property type="match status" value="1"/>
</dbReference>
<proteinExistence type="inferred from homology"/>
<reference evidence="8 9" key="1">
    <citation type="submission" date="2018-09" db="EMBL/GenBank/DDBJ databases">
        <title>YIM 75507 draft genome.</title>
        <authorList>
            <person name="Tang S."/>
            <person name="Feng Y."/>
        </authorList>
    </citation>
    <scope>NUCLEOTIDE SEQUENCE [LARGE SCALE GENOMIC DNA]</scope>
    <source>
        <strain evidence="8 9">YIM 75507</strain>
    </source>
</reference>
<dbReference type="InterPro" id="IPR003688">
    <property type="entry name" value="TraG/VirD4"/>
</dbReference>
<protein>
    <recommendedName>
        <fullName evidence="10">Type IV secretory system conjugative DNA transfer family protein</fullName>
    </recommendedName>
</protein>
<evidence type="ECO:0000256" key="6">
    <source>
        <dbReference type="ARBA" id="ARBA00023136"/>
    </source>
</evidence>
<evidence type="ECO:0000256" key="5">
    <source>
        <dbReference type="ARBA" id="ARBA00022989"/>
    </source>
</evidence>
<dbReference type="SUPFAM" id="SSF52540">
    <property type="entry name" value="P-loop containing nucleoside triphosphate hydrolases"/>
    <property type="match status" value="1"/>
</dbReference>
<dbReference type="PANTHER" id="PTHR37937">
    <property type="entry name" value="CONJUGATIVE TRANSFER: DNA TRANSPORT"/>
    <property type="match status" value="1"/>
</dbReference>
<comment type="similarity">
    <text evidence="2">Belongs to the VirD4/TraG family.</text>
</comment>
<comment type="caution">
    <text evidence="8">The sequence shown here is derived from an EMBL/GenBank/DDBJ whole genome shotgun (WGS) entry which is preliminary data.</text>
</comment>
<evidence type="ECO:0000256" key="3">
    <source>
        <dbReference type="ARBA" id="ARBA00022475"/>
    </source>
</evidence>
<feature type="region of interest" description="Disordered" evidence="7">
    <location>
        <begin position="749"/>
        <end position="780"/>
    </location>
</feature>
<feature type="compositionally biased region" description="Low complexity" evidence="7">
    <location>
        <begin position="664"/>
        <end position="692"/>
    </location>
</feature>
<feature type="region of interest" description="Disordered" evidence="7">
    <location>
        <begin position="1"/>
        <end position="133"/>
    </location>
</feature>
<evidence type="ECO:0000256" key="4">
    <source>
        <dbReference type="ARBA" id="ARBA00022692"/>
    </source>
</evidence>
<evidence type="ECO:0000256" key="1">
    <source>
        <dbReference type="ARBA" id="ARBA00004651"/>
    </source>
</evidence>
<dbReference type="InterPro" id="IPR051539">
    <property type="entry name" value="T4SS-coupling_protein"/>
</dbReference>
<comment type="subcellular location">
    <subcellularLocation>
        <location evidence="1">Cell membrane</location>
        <topology evidence="1">Multi-pass membrane protein</topology>
    </subcellularLocation>
</comment>
<dbReference type="Pfam" id="PF02534">
    <property type="entry name" value="T4SS-DNA_transf"/>
    <property type="match status" value="1"/>
</dbReference>
<sequence>MGPRGAGLVQVRAQDDAVARRDVGEPQPGVRRADGHPQQVAHGPFEAGRGRRGLGGHAQGASQQSVTDIAHRTPPERGEIETISGRFRSPANVQRHPELSATPAPRSALPLRRGRVRPAEPGDGPGLPYGGARRRWRGREERAHAIGEEIVSIQAVAVLLAVAAAALAAAVVYLKKGRLWEAVAGRWRSRQDDITDLVAQSALSTADDLGAVAPGQPRPPYSIVCGYHIDQKSAARVRRDPGSGRLVVADPWTPLVVIGAPGSGKTTSIIEPAILEWDGPVLATSVKQDLASSTRLLRSRIGRVVVFDPSGQLPPALRAYRRLWTPLAACRTWKGACETAAAMVYASAAGGSSAGEDFWGTQASSLLAVMMYAVAYDPGTSMQDVSRLLGSLLQDTPADDALDPQDEDAGRGAAAFAGFAALERRLRDHQAALGAVWDTVVAASRAAGGELTEAQHEQLEAVSAAFDELEAALESLAPFMSYAQHAPQTIGGVVASITNVLQVYRFARDLAKITHDDPDLVDIDTFLHGKNTLYLVAPPKAQRLYAPLMTAFAEAVVSRAYEIAQARPDGRVPIPLLCALDEVANIAPLPELHSYAATARSYRIMLCLAAQDLSQLKARFGEERTYSILSCAGTAVVLPKTKDPMTLDWASKIAGEIRVKTTSKTVATSVSRTSGKSSAASSPSSHQHSKQSGESESVTVGHEWRPLASPARVAAMNEREGLAVVGAYRTQLLQRRAFEDARLQRLARGDVSALPDTSPAVASLPYAPEEELADLSGDGD</sequence>
<dbReference type="AlphaFoldDB" id="A0A3A4A6C5"/>
<gene>
    <name evidence="8" type="ORF">D5H75_37950</name>
</gene>